<name>A0A834NUV5_VESGE</name>
<dbReference type="AlphaFoldDB" id="A0A834NUV5"/>
<proteinExistence type="predicted"/>
<accession>A0A834NUV5</accession>
<protein>
    <submittedName>
        <fullName evidence="2">Uncharacterized protein</fullName>
    </submittedName>
</protein>
<feature type="region of interest" description="Disordered" evidence="1">
    <location>
        <begin position="233"/>
        <end position="262"/>
    </location>
</feature>
<evidence type="ECO:0000256" key="1">
    <source>
        <dbReference type="SAM" id="MobiDB-lite"/>
    </source>
</evidence>
<sequence>MSKFFRKFVFCGCSRSHSDNRSNIANDSTLDDVSKLVPSSSSDNCAEESNDLARYFDLSSIKFIDDEDADDESFFMKNEELDGPNAVRIRDGWVIAVERGVRERLKELAALRSIQLRDIEAILDHQINETGASTSEESTRKDVTSNQVTVTLADEDVRNTNAFFTKLSNGTIPKGLTKDGQDTREGKTLQERKDVLEKQQTLSDETNLLQPVQTSNKVGERRASSPFQNGRTEVLIGEPEGGPRSPRGSTSSAVNDGNFLNPPDEREAIYRKQIEVMLIELLAFVKSITLSKIFAMNLQQYGQVK</sequence>
<keyword evidence="3" id="KW-1185">Reference proteome</keyword>
<comment type="caution">
    <text evidence="2">The sequence shown here is derived from an EMBL/GenBank/DDBJ whole genome shotgun (WGS) entry which is preliminary data.</text>
</comment>
<organism evidence="2 3">
    <name type="scientific">Vespula germanica</name>
    <name type="common">German yellow jacket</name>
    <name type="synonym">Paravespula germanica</name>
    <dbReference type="NCBI Taxonomy" id="30212"/>
    <lineage>
        <taxon>Eukaryota</taxon>
        <taxon>Metazoa</taxon>
        <taxon>Ecdysozoa</taxon>
        <taxon>Arthropoda</taxon>
        <taxon>Hexapoda</taxon>
        <taxon>Insecta</taxon>
        <taxon>Pterygota</taxon>
        <taxon>Neoptera</taxon>
        <taxon>Endopterygota</taxon>
        <taxon>Hymenoptera</taxon>
        <taxon>Apocrita</taxon>
        <taxon>Aculeata</taxon>
        <taxon>Vespoidea</taxon>
        <taxon>Vespidae</taxon>
        <taxon>Vespinae</taxon>
        <taxon>Vespula</taxon>
    </lineage>
</organism>
<dbReference type="Proteomes" id="UP000617340">
    <property type="component" value="Unassembled WGS sequence"/>
</dbReference>
<reference evidence="2" key="1">
    <citation type="journal article" date="2020" name="G3 (Bethesda)">
        <title>High-Quality Assemblies for Three Invasive Social Wasps from the &lt;i&gt;Vespula&lt;/i&gt; Genus.</title>
        <authorList>
            <person name="Harrop T.W.R."/>
            <person name="Guhlin J."/>
            <person name="McLaughlin G.M."/>
            <person name="Permina E."/>
            <person name="Stockwell P."/>
            <person name="Gilligan J."/>
            <person name="Le Lec M.F."/>
            <person name="Gruber M.A.M."/>
            <person name="Quinn O."/>
            <person name="Lovegrove M."/>
            <person name="Duncan E.J."/>
            <person name="Remnant E.J."/>
            <person name="Van Eeckhoven J."/>
            <person name="Graham B."/>
            <person name="Knapp R.A."/>
            <person name="Langford K.W."/>
            <person name="Kronenberg Z."/>
            <person name="Press M.O."/>
            <person name="Eacker S.M."/>
            <person name="Wilson-Rankin E.E."/>
            <person name="Purcell J."/>
            <person name="Lester P.J."/>
            <person name="Dearden P.K."/>
        </authorList>
    </citation>
    <scope>NUCLEOTIDE SEQUENCE</scope>
    <source>
        <strain evidence="2">Linc-1</strain>
    </source>
</reference>
<gene>
    <name evidence="2" type="ORF">HZH68_001074</name>
</gene>
<evidence type="ECO:0000313" key="3">
    <source>
        <dbReference type="Proteomes" id="UP000617340"/>
    </source>
</evidence>
<evidence type="ECO:0000313" key="2">
    <source>
        <dbReference type="EMBL" id="KAF7418421.1"/>
    </source>
</evidence>
<feature type="compositionally biased region" description="Low complexity" evidence="1">
    <location>
        <begin position="242"/>
        <end position="252"/>
    </location>
</feature>
<dbReference type="EMBL" id="JACSDZ010000001">
    <property type="protein sequence ID" value="KAF7418421.1"/>
    <property type="molecule type" value="Genomic_DNA"/>
</dbReference>